<name>A0ABX9I6D4_9LACO</name>
<evidence type="ECO:0000313" key="1">
    <source>
        <dbReference type="EMBL" id="RDS60213.1"/>
    </source>
</evidence>
<proteinExistence type="predicted"/>
<accession>A0ABX9I6D4</accession>
<protein>
    <submittedName>
        <fullName evidence="1">Uncharacterized protein</fullName>
    </submittedName>
</protein>
<reference evidence="1 2" key="1">
    <citation type="submission" date="2018-07" db="EMBL/GenBank/DDBJ databases">
        <title>Genome-based reclassification of Weissella jogaejeotgali as Weissella thailandensis.</title>
        <authorList>
            <person name="Chun J."/>
            <person name="Kim B.-Y."/>
            <person name="Kwak M.-J."/>
        </authorList>
    </citation>
    <scope>NUCLEOTIDE SEQUENCE [LARGE SCALE GENOMIC DNA]</scope>
    <source>
        <strain evidence="1 2">KCTC 3751</strain>
    </source>
</reference>
<gene>
    <name evidence="1" type="ORF">DWV05_01295</name>
</gene>
<organism evidence="1 2">
    <name type="scientific">Weissella thailandensis</name>
    <dbReference type="NCBI Taxonomy" id="89061"/>
    <lineage>
        <taxon>Bacteria</taxon>
        <taxon>Bacillati</taxon>
        <taxon>Bacillota</taxon>
        <taxon>Bacilli</taxon>
        <taxon>Lactobacillales</taxon>
        <taxon>Lactobacillaceae</taxon>
        <taxon>Weissella</taxon>
    </lineage>
</organism>
<dbReference type="Proteomes" id="UP000254492">
    <property type="component" value="Unassembled WGS sequence"/>
</dbReference>
<dbReference type="EMBL" id="QRAY01000002">
    <property type="protein sequence ID" value="RDS60213.1"/>
    <property type="molecule type" value="Genomic_DNA"/>
</dbReference>
<evidence type="ECO:0000313" key="2">
    <source>
        <dbReference type="Proteomes" id="UP000254492"/>
    </source>
</evidence>
<keyword evidence="2" id="KW-1185">Reference proteome</keyword>
<sequence length="69" mass="8768">MRTYYYFRDANGWFKENYTIQGKLFWTRTSDIREAYRTDSDWLYDKVISKELSSSFYWKERRDHYQKLI</sequence>
<comment type="caution">
    <text evidence="1">The sequence shown here is derived from an EMBL/GenBank/DDBJ whole genome shotgun (WGS) entry which is preliminary data.</text>
</comment>